<evidence type="ECO:0000313" key="2">
    <source>
        <dbReference type="Proteomes" id="UP000789901"/>
    </source>
</evidence>
<comment type="caution">
    <text evidence="1">The sequence shown here is derived from an EMBL/GenBank/DDBJ whole genome shotgun (WGS) entry which is preliminary data.</text>
</comment>
<evidence type="ECO:0000313" key="1">
    <source>
        <dbReference type="EMBL" id="CAG8811929.1"/>
    </source>
</evidence>
<dbReference type="Proteomes" id="UP000789901">
    <property type="component" value="Unassembled WGS sequence"/>
</dbReference>
<name>A0ABN7W1F9_GIGMA</name>
<gene>
    <name evidence="1" type="ORF">GMARGA_LOCUS25448</name>
</gene>
<reference evidence="1 2" key="1">
    <citation type="submission" date="2021-06" db="EMBL/GenBank/DDBJ databases">
        <authorList>
            <person name="Kallberg Y."/>
            <person name="Tangrot J."/>
            <person name="Rosling A."/>
        </authorList>
    </citation>
    <scope>NUCLEOTIDE SEQUENCE [LARGE SCALE GENOMIC DNA]</scope>
    <source>
        <strain evidence="1 2">120-4 pot B 10/14</strain>
    </source>
</reference>
<organism evidence="1 2">
    <name type="scientific">Gigaspora margarita</name>
    <dbReference type="NCBI Taxonomy" id="4874"/>
    <lineage>
        <taxon>Eukaryota</taxon>
        <taxon>Fungi</taxon>
        <taxon>Fungi incertae sedis</taxon>
        <taxon>Mucoromycota</taxon>
        <taxon>Glomeromycotina</taxon>
        <taxon>Glomeromycetes</taxon>
        <taxon>Diversisporales</taxon>
        <taxon>Gigasporaceae</taxon>
        <taxon>Gigaspora</taxon>
    </lineage>
</organism>
<keyword evidence="2" id="KW-1185">Reference proteome</keyword>
<sequence>MKNKELKETSLLDEIISEDRQQQIDKVVLKCWICAKILFETIDNLFIINMFKTLNNGYSPLSYFTLFECILDKEVAKAKKAINNELESEMNLTLTLNKINNILNKIGVEKFVAVVTNYKSNIRCARRLVNEEFNFILDICYGTHAINLIAHDLSETKEIKGLIKKYKLVINFFHYLSIANKFLKKGLIAININRDKLKIYSSMWQDLEYDEASCKDLLTELHAYKHKEKPCIQQFKKAKKSSLIWWFSMNAPKELLIELAIKIFSIPPSQALEFTIQQFDKEASDSFNPIFESHSKQLEEINYNKLSIKEIVDFSNPTFVKSNNLFINNQSSVLDTATK</sequence>
<proteinExistence type="predicted"/>
<accession>A0ABN7W1F9</accession>
<dbReference type="EMBL" id="CAJVQB010028203">
    <property type="protein sequence ID" value="CAG8811929.1"/>
    <property type="molecule type" value="Genomic_DNA"/>
</dbReference>
<protein>
    <submittedName>
        <fullName evidence="1">31543_t:CDS:1</fullName>
    </submittedName>
</protein>